<dbReference type="HOGENOM" id="CLU_1637334_0_0_1"/>
<keyword evidence="3" id="KW-1185">Reference proteome</keyword>
<name>V4AK24_LOTGI</name>
<evidence type="ECO:0000313" key="3">
    <source>
        <dbReference type="Proteomes" id="UP000030746"/>
    </source>
</evidence>
<organism evidence="2 3">
    <name type="scientific">Lottia gigantea</name>
    <name type="common">Giant owl limpet</name>
    <dbReference type="NCBI Taxonomy" id="225164"/>
    <lineage>
        <taxon>Eukaryota</taxon>
        <taxon>Metazoa</taxon>
        <taxon>Spiralia</taxon>
        <taxon>Lophotrochozoa</taxon>
        <taxon>Mollusca</taxon>
        <taxon>Gastropoda</taxon>
        <taxon>Patellogastropoda</taxon>
        <taxon>Lottioidea</taxon>
        <taxon>Lottiidae</taxon>
        <taxon>Lottia</taxon>
    </lineage>
</organism>
<feature type="region of interest" description="Disordered" evidence="1">
    <location>
        <begin position="51"/>
        <end position="70"/>
    </location>
</feature>
<evidence type="ECO:0000313" key="2">
    <source>
        <dbReference type="EMBL" id="ESO93891.1"/>
    </source>
</evidence>
<dbReference type="RefSeq" id="XP_009055511.1">
    <property type="nucleotide sequence ID" value="XM_009057263.1"/>
</dbReference>
<dbReference type="AlphaFoldDB" id="V4AK24"/>
<dbReference type="EMBL" id="KB201890">
    <property type="protein sequence ID" value="ESO93891.1"/>
    <property type="molecule type" value="Genomic_DNA"/>
</dbReference>
<gene>
    <name evidence="2" type="ORF">LOTGIDRAFT_153363</name>
</gene>
<proteinExistence type="predicted"/>
<reference evidence="2 3" key="1">
    <citation type="journal article" date="2013" name="Nature">
        <title>Insights into bilaterian evolution from three spiralian genomes.</title>
        <authorList>
            <person name="Simakov O."/>
            <person name="Marletaz F."/>
            <person name="Cho S.J."/>
            <person name="Edsinger-Gonzales E."/>
            <person name="Havlak P."/>
            <person name="Hellsten U."/>
            <person name="Kuo D.H."/>
            <person name="Larsson T."/>
            <person name="Lv J."/>
            <person name="Arendt D."/>
            <person name="Savage R."/>
            <person name="Osoegawa K."/>
            <person name="de Jong P."/>
            <person name="Grimwood J."/>
            <person name="Chapman J.A."/>
            <person name="Shapiro H."/>
            <person name="Aerts A."/>
            <person name="Otillar R.P."/>
            <person name="Terry A.Y."/>
            <person name="Boore J.L."/>
            <person name="Grigoriev I.V."/>
            <person name="Lindberg D.R."/>
            <person name="Seaver E.C."/>
            <person name="Weisblat D.A."/>
            <person name="Putnam N.H."/>
            <person name="Rokhsar D.S."/>
        </authorList>
    </citation>
    <scope>NUCLEOTIDE SEQUENCE [LARGE SCALE GENOMIC DNA]</scope>
</reference>
<dbReference type="CTD" id="20235943"/>
<dbReference type="GeneID" id="20235943"/>
<dbReference type="KEGG" id="lgi:LOTGIDRAFT_153363"/>
<sequence>MEDLSGRTTLALPSDEFRAIEQPTDIITEPSKDNAPGDNIVEDLALVNPENDVTESELPPVPPAELEVRPTRLRQPPQWVQSGEYILSQQPVNFSTSQRRTELARSLLPADFSTLAPDRVRVVWRCYPPCTVCIVNISSYYFNNKIKENSCIIGFIFRFFFC</sequence>
<evidence type="ECO:0000256" key="1">
    <source>
        <dbReference type="SAM" id="MobiDB-lite"/>
    </source>
</evidence>
<accession>V4AK24</accession>
<dbReference type="Proteomes" id="UP000030746">
    <property type="component" value="Unassembled WGS sequence"/>
</dbReference>
<protein>
    <submittedName>
        <fullName evidence="2">Uncharacterized protein</fullName>
    </submittedName>
</protein>